<evidence type="ECO:0000313" key="1">
    <source>
        <dbReference type="EMBL" id="KAK1497680.1"/>
    </source>
</evidence>
<protein>
    <submittedName>
        <fullName evidence="1">Uncharacterized protein</fullName>
    </submittedName>
</protein>
<dbReference type="EMBL" id="MPDP01000007">
    <property type="protein sequence ID" value="KAK1497680.1"/>
    <property type="molecule type" value="Genomic_DNA"/>
</dbReference>
<organism evidence="1 2">
    <name type="scientific">Colletotrichum cuscutae</name>
    <dbReference type="NCBI Taxonomy" id="1209917"/>
    <lineage>
        <taxon>Eukaryota</taxon>
        <taxon>Fungi</taxon>
        <taxon>Dikarya</taxon>
        <taxon>Ascomycota</taxon>
        <taxon>Pezizomycotina</taxon>
        <taxon>Sordariomycetes</taxon>
        <taxon>Hypocreomycetidae</taxon>
        <taxon>Glomerellales</taxon>
        <taxon>Glomerellaceae</taxon>
        <taxon>Colletotrichum</taxon>
        <taxon>Colletotrichum acutatum species complex</taxon>
    </lineage>
</organism>
<sequence>MEATTAPSLEGTEPHCISAVKCVCVAVGSTLPGWSVVPDSVFQAVKGTSTFFSLVIFGLDSGRVGNGGDWTRRRRGCSLRFQSPHKKY</sequence>
<comment type="caution">
    <text evidence="1">The sequence shown here is derived from an EMBL/GenBank/DDBJ whole genome shotgun (WGS) entry which is preliminary data.</text>
</comment>
<reference evidence="1" key="1">
    <citation type="submission" date="2016-11" db="EMBL/GenBank/DDBJ databases">
        <title>The genome sequence of Colletotrichum cuscutae.</title>
        <authorList>
            <person name="Baroncelli R."/>
        </authorList>
    </citation>
    <scope>NUCLEOTIDE SEQUENCE</scope>
    <source>
        <strain evidence="1">IMI 304802</strain>
    </source>
</reference>
<proteinExistence type="predicted"/>
<gene>
    <name evidence="1" type="ORF">CCUS01_13073</name>
</gene>
<dbReference type="Proteomes" id="UP001239213">
    <property type="component" value="Unassembled WGS sequence"/>
</dbReference>
<keyword evidence="2" id="KW-1185">Reference proteome</keyword>
<name>A0AAJ0DQ70_9PEZI</name>
<evidence type="ECO:0000313" key="2">
    <source>
        <dbReference type="Proteomes" id="UP001239213"/>
    </source>
</evidence>
<accession>A0AAJ0DQ70</accession>
<dbReference type="AlphaFoldDB" id="A0AAJ0DQ70"/>